<dbReference type="InterPro" id="IPR001138">
    <property type="entry name" value="Zn2Cys6_DnaBD"/>
</dbReference>
<comment type="caution">
    <text evidence="10">The sequence shown here is derived from an EMBL/GenBank/DDBJ whole genome shotgun (WGS) entry which is preliminary data.</text>
</comment>
<dbReference type="RefSeq" id="XP_064727984.1">
    <property type="nucleotide sequence ID" value="XM_064876677.1"/>
</dbReference>
<evidence type="ECO:0000256" key="4">
    <source>
        <dbReference type="ARBA" id="ARBA00023125"/>
    </source>
</evidence>
<evidence type="ECO:0000256" key="7">
    <source>
        <dbReference type="SAM" id="MobiDB-lite"/>
    </source>
</evidence>
<feature type="domain" description="Chromo" evidence="8">
    <location>
        <begin position="451"/>
        <end position="499"/>
    </location>
</feature>
<dbReference type="InterPro" id="IPR017984">
    <property type="entry name" value="Chromo_dom_subgr"/>
</dbReference>
<organism evidence="10 11">
    <name type="scientific">Knufia obscura</name>
    <dbReference type="NCBI Taxonomy" id="1635080"/>
    <lineage>
        <taxon>Eukaryota</taxon>
        <taxon>Fungi</taxon>
        <taxon>Dikarya</taxon>
        <taxon>Ascomycota</taxon>
        <taxon>Pezizomycotina</taxon>
        <taxon>Eurotiomycetes</taxon>
        <taxon>Chaetothyriomycetidae</taxon>
        <taxon>Chaetothyriales</taxon>
        <taxon>Trichomeriaceae</taxon>
        <taxon>Knufia</taxon>
    </lineage>
</organism>
<keyword evidence="4" id="KW-0238">DNA-binding</keyword>
<accession>A0ABR0RIG1</accession>
<dbReference type="PROSITE" id="PS00598">
    <property type="entry name" value="CHROMO_1"/>
    <property type="match status" value="1"/>
</dbReference>
<evidence type="ECO:0008006" key="12">
    <source>
        <dbReference type="Google" id="ProtNLM"/>
    </source>
</evidence>
<keyword evidence="11" id="KW-1185">Reference proteome</keyword>
<evidence type="ECO:0000256" key="6">
    <source>
        <dbReference type="ARBA" id="ARBA00023242"/>
    </source>
</evidence>
<feature type="region of interest" description="Disordered" evidence="7">
    <location>
        <begin position="404"/>
        <end position="450"/>
    </location>
</feature>
<proteinExistence type="predicted"/>
<keyword evidence="5" id="KW-0804">Transcription</keyword>
<dbReference type="PROSITE" id="PS50048">
    <property type="entry name" value="ZN2_CY6_FUNGAL_2"/>
    <property type="match status" value="1"/>
</dbReference>
<protein>
    <recommendedName>
        <fullName evidence="12">Chromo domain-containing protein</fullName>
    </recommendedName>
</protein>
<dbReference type="InterPro" id="IPR023779">
    <property type="entry name" value="Chromodomain_CS"/>
</dbReference>
<feature type="compositionally biased region" description="Polar residues" evidence="7">
    <location>
        <begin position="424"/>
        <end position="437"/>
    </location>
</feature>
<dbReference type="Gene3D" id="2.40.50.40">
    <property type="match status" value="3"/>
</dbReference>
<evidence type="ECO:0000313" key="10">
    <source>
        <dbReference type="EMBL" id="KAK5939894.1"/>
    </source>
</evidence>
<feature type="compositionally biased region" description="Polar residues" evidence="7">
    <location>
        <begin position="544"/>
        <end position="558"/>
    </location>
</feature>
<gene>
    <name evidence="10" type="ORF">PMZ80_008276</name>
</gene>
<reference evidence="10 11" key="1">
    <citation type="journal article" date="2023" name="Res Sq">
        <title>Genomic and morphological characterization of Knufia obscura isolated from the Mars 2020 spacecraft assembly facility.</title>
        <authorList>
            <person name="Chander A.M."/>
            <person name="Teixeira M.M."/>
            <person name="Singh N.K."/>
            <person name="Williams M.P."/>
            <person name="Parker C.W."/>
            <person name="Leo P."/>
            <person name="Stajich J.E."/>
            <person name="Torok T."/>
            <person name="Tighe S."/>
            <person name="Mason C.E."/>
            <person name="Venkateswaran K."/>
        </authorList>
    </citation>
    <scope>NUCLEOTIDE SEQUENCE [LARGE SCALE GENOMIC DNA]</scope>
    <source>
        <strain evidence="10 11">CCFEE 5817</strain>
    </source>
</reference>
<dbReference type="InterPro" id="IPR051219">
    <property type="entry name" value="Heterochromatin_chromo-domain"/>
</dbReference>
<dbReference type="InterPro" id="IPR036864">
    <property type="entry name" value="Zn2-C6_fun-type_DNA-bd_sf"/>
</dbReference>
<feature type="region of interest" description="Disordered" evidence="7">
    <location>
        <begin position="243"/>
        <end position="304"/>
    </location>
</feature>
<dbReference type="InterPro" id="IPR000953">
    <property type="entry name" value="Chromo/chromo_shadow_dom"/>
</dbReference>
<dbReference type="SUPFAM" id="SSF54160">
    <property type="entry name" value="Chromo domain-like"/>
    <property type="match status" value="3"/>
</dbReference>
<dbReference type="PRINTS" id="PR00504">
    <property type="entry name" value="CHROMODOMAIN"/>
</dbReference>
<evidence type="ECO:0000259" key="8">
    <source>
        <dbReference type="PROSITE" id="PS50013"/>
    </source>
</evidence>
<dbReference type="PROSITE" id="PS50013">
    <property type="entry name" value="CHROMO_2"/>
    <property type="match status" value="3"/>
</dbReference>
<dbReference type="PANTHER" id="PTHR22812">
    <property type="entry name" value="CHROMOBOX PROTEIN"/>
    <property type="match status" value="1"/>
</dbReference>
<dbReference type="GeneID" id="90001725"/>
<dbReference type="CDD" id="cd00024">
    <property type="entry name" value="CD_CSD"/>
    <property type="match status" value="3"/>
</dbReference>
<dbReference type="Pfam" id="PF00385">
    <property type="entry name" value="Chromo"/>
    <property type="match status" value="2"/>
</dbReference>
<dbReference type="Gene3D" id="4.10.240.10">
    <property type="entry name" value="Zn(2)-C6 fungal-type DNA-binding domain"/>
    <property type="match status" value="1"/>
</dbReference>
<keyword evidence="6" id="KW-0539">Nucleus</keyword>
<evidence type="ECO:0000256" key="1">
    <source>
        <dbReference type="ARBA" id="ARBA00004123"/>
    </source>
</evidence>
<feature type="region of interest" description="Disordered" evidence="7">
    <location>
        <begin position="536"/>
        <end position="674"/>
    </location>
</feature>
<dbReference type="InterPro" id="IPR016197">
    <property type="entry name" value="Chromo-like_dom_sf"/>
</dbReference>
<dbReference type="InterPro" id="IPR023780">
    <property type="entry name" value="Chromo_domain"/>
</dbReference>
<name>A0ABR0RIG1_9EURO</name>
<feature type="compositionally biased region" description="Polar residues" evidence="7">
    <location>
        <begin position="243"/>
        <end position="284"/>
    </location>
</feature>
<keyword evidence="3" id="KW-0805">Transcription regulation</keyword>
<sequence length="783" mass="85929">MSHKRKIDHISKDDGLAAAYGIHDERRKISTPSLPNTVITSSSDQNFLREAKPITFSPIDLSAITEAARTLNEAAHRNTAAVTMTCQGCALANLACDGARPNCGRCKRYQAYDSTYQCVYPGTAVDLTNDSPSSHFTSSVQQSVNTAQDARCIPCQREGRVCDLTPLKCTDVEVVDLESSSGELSEAEYEVEQVLKHRRTKDKGKEYLIKWKGYDLDESTWEPEENLSGSQSFIQEYQDRINQKVSTSPQRSVAKTQGNTSASLSRQEAQTLKQNASALQTRSELTAPPSQPPVPQSREPPRLSANSEVVALKARIAMLEARLEGSPPHTSAAHVPTSSQMGRVPEDVESIVDRRAKNGRDEFLVRWRGCGPGADTWMRASILGGAKAAIKEYQSRVHQNLLKSSSQQGGLWRDLPSKQHHMPLQNTPHAQATQSAASPRAPNAPHVPTRRIPEDIMMVVQRRWNARNLEYLVRWKDGGPDTWESYLALASAQEAIRNYSATEAYGTSTSLPLPKQSTQTGTPSYSFVGGQPLSLSKPPAPVLPSSTSYGRLSPNTRNMVDVNRAAHAKVNDTGPIKKMLPSSVDLATSGQPDVGHKRKRGRPGKISSTVVDLTDDEPKVQVVQHTQKSSLPRGAAQSARAQPAEDSRGKQAKTAFEAKSAASPPQRGNTWERSNNFTPDDFHEAYRHRRGPSPPAQVEKYLLVPKAQSSSSQRPFPCGPYTRHTVATNVLLAMGKHPWLSKLNARLDGLLDADGTGRHINDARTQNERAIGFKRFLANQVGR</sequence>
<evidence type="ECO:0000256" key="5">
    <source>
        <dbReference type="ARBA" id="ARBA00023163"/>
    </source>
</evidence>
<feature type="domain" description="Zn(2)-C6 fungal-type" evidence="9">
    <location>
        <begin position="85"/>
        <end position="120"/>
    </location>
</feature>
<evidence type="ECO:0000256" key="3">
    <source>
        <dbReference type="ARBA" id="ARBA00023015"/>
    </source>
</evidence>
<dbReference type="CDD" id="cd00067">
    <property type="entry name" value="GAL4"/>
    <property type="match status" value="1"/>
</dbReference>
<dbReference type="Proteomes" id="UP001334248">
    <property type="component" value="Unassembled WGS sequence"/>
</dbReference>
<feature type="domain" description="Chromo" evidence="8">
    <location>
        <begin position="346"/>
        <end position="396"/>
    </location>
</feature>
<feature type="domain" description="Chromo" evidence="8">
    <location>
        <begin position="189"/>
        <end position="249"/>
    </location>
</feature>
<comment type="subunit">
    <text evidence="2">Component of the NuA4 histone acetyltransferase complex.</text>
</comment>
<dbReference type="EMBL" id="JAVHJV010000010">
    <property type="protein sequence ID" value="KAK5939894.1"/>
    <property type="molecule type" value="Genomic_DNA"/>
</dbReference>
<evidence type="ECO:0000259" key="9">
    <source>
        <dbReference type="PROSITE" id="PS50048"/>
    </source>
</evidence>
<comment type="subcellular location">
    <subcellularLocation>
        <location evidence="1">Nucleus</location>
    </subcellularLocation>
</comment>
<dbReference type="SMART" id="SM00298">
    <property type="entry name" value="CHROMO"/>
    <property type="match status" value="3"/>
</dbReference>
<evidence type="ECO:0000256" key="2">
    <source>
        <dbReference type="ARBA" id="ARBA00011353"/>
    </source>
</evidence>
<evidence type="ECO:0000313" key="11">
    <source>
        <dbReference type="Proteomes" id="UP001334248"/>
    </source>
</evidence>